<accession>A0A921LT84</accession>
<dbReference type="CDD" id="cd20736">
    <property type="entry name" value="PoNe_Nuclease"/>
    <property type="match status" value="1"/>
</dbReference>
<dbReference type="InterPro" id="IPR003509">
    <property type="entry name" value="UPF0102_YraN-like"/>
</dbReference>
<organism evidence="3 4">
    <name type="scientific">Collinsella ihumii</name>
    <dbReference type="NCBI Taxonomy" id="1720204"/>
    <lineage>
        <taxon>Bacteria</taxon>
        <taxon>Bacillati</taxon>
        <taxon>Actinomycetota</taxon>
        <taxon>Coriobacteriia</taxon>
        <taxon>Coriobacteriales</taxon>
        <taxon>Coriobacteriaceae</taxon>
        <taxon>Collinsella</taxon>
    </lineage>
</organism>
<evidence type="ECO:0000313" key="3">
    <source>
        <dbReference type="EMBL" id="HJG31003.1"/>
    </source>
</evidence>
<name>A0A921LT84_9ACTN</name>
<gene>
    <name evidence="3" type="ORF">K8U80_06365</name>
</gene>
<comment type="caution">
    <text evidence="3">The sequence shown here is derived from an EMBL/GenBank/DDBJ whole genome shotgun (WGS) entry which is preliminary data.</text>
</comment>
<dbReference type="PANTHER" id="PTHR34039:SF1">
    <property type="entry name" value="UPF0102 PROTEIN YRAN"/>
    <property type="match status" value="1"/>
</dbReference>
<dbReference type="Gene3D" id="3.40.1350.10">
    <property type="match status" value="1"/>
</dbReference>
<dbReference type="SUPFAM" id="SSF52980">
    <property type="entry name" value="Restriction endonuclease-like"/>
    <property type="match status" value="1"/>
</dbReference>
<dbReference type="Pfam" id="PF02021">
    <property type="entry name" value="UPF0102"/>
    <property type="match status" value="1"/>
</dbReference>
<protein>
    <recommendedName>
        <fullName evidence="2">UPF0102 protein K8U80_06365</fullName>
    </recommendedName>
</protein>
<dbReference type="EMBL" id="DYVF01000042">
    <property type="protein sequence ID" value="HJG31003.1"/>
    <property type="molecule type" value="Genomic_DNA"/>
</dbReference>
<dbReference type="Proteomes" id="UP000746751">
    <property type="component" value="Unassembled WGS sequence"/>
</dbReference>
<sequence length="158" mass="18399">MGKRKHRIQNRFKTHEEFISACAEDPEMIDTFTAKELGYLGEALACSYLEAQGYDAMCQGYRCPEGEADLVMFDPDSEEVVLVEVKTRRNHTDDDCLYPELAVDERKQRRYERIAARYQMENFPVFALRFDVIAVTLRPGFLAEIEHLVSAFEWDCQQ</sequence>
<dbReference type="InterPro" id="IPR011335">
    <property type="entry name" value="Restrct_endonuc-II-like"/>
</dbReference>
<reference evidence="3" key="2">
    <citation type="submission" date="2021-09" db="EMBL/GenBank/DDBJ databases">
        <authorList>
            <person name="Gilroy R."/>
        </authorList>
    </citation>
    <scope>NUCLEOTIDE SEQUENCE</scope>
    <source>
        <strain evidence="3">ChiGjej2B2-7701</strain>
    </source>
</reference>
<dbReference type="InterPro" id="IPR011856">
    <property type="entry name" value="tRNA_endonuc-like_dom_sf"/>
</dbReference>
<dbReference type="PANTHER" id="PTHR34039">
    <property type="entry name" value="UPF0102 PROTEIN YRAN"/>
    <property type="match status" value="1"/>
</dbReference>
<proteinExistence type="inferred from homology"/>
<reference evidence="3" key="1">
    <citation type="journal article" date="2021" name="PeerJ">
        <title>Extensive microbial diversity within the chicken gut microbiome revealed by metagenomics and culture.</title>
        <authorList>
            <person name="Gilroy R."/>
            <person name="Ravi A."/>
            <person name="Getino M."/>
            <person name="Pursley I."/>
            <person name="Horton D.L."/>
            <person name="Alikhan N.F."/>
            <person name="Baker D."/>
            <person name="Gharbi K."/>
            <person name="Hall N."/>
            <person name="Watson M."/>
            <person name="Adriaenssens E.M."/>
            <person name="Foster-Nyarko E."/>
            <person name="Jarju S."/>
            <person name="Secka A."/>
            <person name="Antonio M."/>
            <person name="Oren A."/>
            <person name="Chaudhuri R.R."/>
            <person name="La Ragione R."/>
            <person name="Hildebrand F."/>
            <person name="Pallen M.J."/>
        </authorList>
    </citation>
    <scope>NUCLEOTIDE SEQUENCE</scope>
    <source>
        <strain evidence="3">ChiGjej2B2-7701</strain>
    </source>
</reference>
<dbReference type="HAMAP" id="MF_00048">
    <property type="entry name" value="UPF0102"/>
    <property type="match status" value="1"/>
</dbReference>
<evidence type="ECO:0000313" key="4">
    <source>
        <dbReference type="Proteomes" id="UP000746751"/>
    </source>
</evidence>
<dbReference type="AlphaFoldDB" id="A0A921LT84"/>
<evidence type="ECO:0000256" key="2">
    <source>
        <dbReference type="HAMAP-Rule" id="MF_00048"/>
    </source>
</evidence>
<evidence type="ECO:0000256" key="1">
    <source>
        <dbReference type="ARBA" id="ARBA00006738"/>
    </source>
</evidence>
<comment type="similarity">
    <text evidence="1 2">Belongs to the UPF0102 family.</text>
</comment>
<dbReference type="GO" id="GO:0003676">
    <property type="term" value="F:nucleic acid binding"/>
    <property type="evidence" value="ECO:0007669"/>
    <property type="project" value="InterPro"/>
</dbReference>